<keyword evidence="1" id="KW-0853">WD repeat</keyword>
<dbReference type="Gene3D" id="2.130.10.10">
    <property type="entry name" value="YVTN repeat-like/Quinoprotein amine dehydrogenase"/>
    <property type="match status" value="1"/>
</dbReference>
<dbReference type="RefSeq" id="XP_002108594.1">
    <property type="nucleotide sequence ID" value="XM_002108558.1"/>
</dbReference>
<dbReference type="InterPro" id="IPR036322">
    <property type="entry name" value="WD40_repeat_dom_sf"/>
</dbReference>
<evidence type="ECO:0000313" key="5">
    <source>
        <dbReference type="EMBL" id="EDV29392.1"/>
    </source>
</evidence>
<dbReference type="GO" id="GO:0000425">
    <property type="term" value="P:pexophagy"/>
    <property type="evidence" value="ECO:0000318"/>
    <property type="project" value="GO_Central"/>
</dbReference>
<evidence type="ECO:0000256" key="2">
    <source>
        <dbReference type="ARBA" id="ARBA00022737"/>
    </source>
</evidence>
<dbReference type="GO" id="GO:0080025">
    <property type="term" value="F:phosphatidylinositol-3,5-bisphosphate binding"/>
    <property type="evidence" value="ECO:0000318"/>
    <property type="project" value="GO_Central"/>
</dbReference>
<reference evidence="5 6" key="1">
    <citation type="journal article" date="2008" name="Nature">
        <title>The Trichoplax genome and the nature of placozoans.</title>
        <authorList>
            <person name="Srivastava M."/>
            <person name="Begovic E."/>
            <person name="Chapman J."/>
            <person name="Putnam N.H."/>
            <person name="Hellsten U."/>
            <person name="Kawashima T."/>
            <person name="Kuo A."/>
            <person name="Mitros T."/>
            <person name="Salamov A."/>
            <person name="Carpenter M.L."/>
            <person name="Signorovitch A.Y."/>
            <person name="Moreno M.A."/>
            <person name="Kamm K."/>
            <person name="Grimwood J."/>
            <person name="Schmutz J."/>
            <person name="Shapiro H."/>
            <person name="Grigoriev I.V."/>
            <person name="Buss L.W."/>
            <person name="Schierwater B."/>
            <person name="Dellaporta S.L."/>
            <person name="Rokhsar D.S."/>
        </authorList>
    </citation>
    <scope>NUCLEOTIDE SEQUENCE [LARGE SCALE GENOMIC DNA]</scope>
    <source>
        <strain evidence="5 6">Grell-BS-1999</strain>
    </source>
</reference>
<dbReference type="PANTHER" id="PTHR11227">
    <property type="entry name" value="WD-REPEAT PROTEIN INTERACTING WITH PHOSPHOINOSIDES WIPI -RELATED"/>
    <property type="match status" value="1"/>
</dbReference>
<dbReference type="InterPro" id="IPR048720">
    <property type="entry name" value="PROPPIN"/>
</dbReference>
<dbReference type="SMART" id="SM00320">
    <property type="entry name" value="WD40"/>
    <property type="match status" value="2"/>
</dbReference>
<evidence type="ECO:0000256" key="3">
    <source>
        <dbReference type="ARBA" id="ARBA00023006"/>
    </source>
</evidence>
<organism evidence="5 6">
    <name type="scientific">Trichoplax adhaerens</name>
    <name type="common">Trichoplax reptans</name>
    <dbReference type="NCBI Taxonomy" id="10228"/>
    <lineage>
        <taxon>Eukaryota</taxon>
        <taxon>Metazoa</taxon>
        <taxon>Placozoa</taxon>
        <taxon>Uniplacotomia</taxon>
        <taxon>Trichoplacea</taxon>
        <taxon>Trichoplacidae</taxon>
        <taxon>Trichoplax</taxon>
    </lineage>
</organism>
<evidence type="ECO:0008006" key="7">
    <source>
        <dbReference type="Google" id="ProtNLM"/>
    </source>
</evidence>
<dbReference type="FunFam" id="2.130.10.10:FF:002721">
    <property type="entry name" value="WD repeat domain phosphoinositide-interacting protein 4"/>
    <property type="match status" value="1"/>
</dbReference>
<dbReference type="GO" id="GO:0061723">
    <property type="term" value="P:glycophagy"/>
    <property type="evidence" value="ECO:0000318"/>
    <property type="project" value="GO_Central"/>
</dbReference>
<dbReference type="GeneID" id="6749808"/>
<dbReference type="HOGENOM" id="CLU_025895_2_2_1"/>
<keyword evidence="2" id="KW-0677">Repeat</keyword>
<dbReference type="InParanoid" id="B3RKE4"/>
<dbReference type="Proteomes" id="UP000009022">
    <property type="component" value="Unassembled WGS sequence"/>
</dbReference>
<dbReference type="GO" id="GO:0034497">
    <property type="term" value="P:protein localization to phagophore assembly site"/>
    <property type="evidence" value="ECO:0000318"/>
    <property type="project" value="GO_Central"/>
</dbReference>
<evidence type="ECO:0000313" key="6">
    <source>
        <dbReference type="Proteomes" id="UP000009022"/>
    </source>
</evidence>
<keyword evidence="3" id="KW-0072">Autophagy</keyword>
<dbReference type="GO" id="GO:0044804">
    <property type="term" value="P:nucleophagy"/>
    <property type="evidence" value="ECO:0000318"/>
    <property type="project" value="GO_Central"/>
</dbReference>
<keyword evidence="6" id="KW-1185">Reference proteome</keyword>
<proteinExistence type="inferred from homology"/>
<dbReference type="EMBL" id="DS985241">
    <property type="protein sequence ID" value="EDV29392.1"/>
    <property type="molecule type" value="Genomic_DNA"/>
</dbReference>
<evidence type="ECO:0000256" key="1">
    <source>
        <dbReference type="ARBA" id="ARBA00022574"/>
    </source>
</evidence>
<dbReference type="GO" id="GO:0005829">
    <property type="term" value="C:cytosol"/>
    <property type="evidence" value="ECO:0000318"/>
    <property type="project" value="GO_Central"/>
</dbReference>
<dbReference type="GO" id="GO:0030674">
    <property type="term" value="F:protein-macromolecule adaptor activity"/>
    <property type="evidence" value="ECO:0000318"/>
    <property type="project" value="GO_Central"/>
</dbReference>
<evidence type="ECO:0000256" key="4">
    <source>
        <dbReference type="ARBA" id="ARBA00025740"/>
    </source>
</evidence>
<dbReference type="GO" id="GO:0034045">
    <property type="term" value="C:phagophore assembly site membrane"/>
    <property type="evidence" value="ECO:0000318"/>
    <property type="project" value="GO_Central"/>
</dbReference>
<dbReference type="CTD" id="6749808"/>
<dbReference type="OMA" id="YAVCENG"/>
<dbReference type="eggNOG" id="KOG2111">
    <property type="taxonomic scope" value="Eukaryota"/>
</dbReference>
<name>B3RKE4_TRIAD</name>
<dbReference type="SUPFAM" id="SSF50978">
    <property type="entry name" value="WD40 repeat-like"/>
    <property type="match status" value="1"/>
</dbReference>
<dbReference type="PhylomeDB" id="B3RKE4"/>
<accession>B3RKE4</accession>
<protein>
    <recommendedName>
        <fullName evidence="7">WD repeat domain phosphoinositide-interacting protein 4</fullName>
    </recommendedName>
</protein>
<gene>
    <name evidence="5" type="ORF">TRIADDRAFT_20120</name>
</gene>
<dbReference type="OrthoDB" id="1667587at2759"/>
<comment type="similarity">
    <text evidence="4">Belongs to the WD repeat PROPPIN family.</text>
</comment>
<dbReference type="InterPro" id="IPR015943">
    <property type="entry name" value="WD40/YVTN_repeat-like_dom_sf"/>
</dbReference>
<dbReference type="Pfam" id="PF21032">
    <property type="entry name" value="PROPPIN"/>
    <property type="match status" value="1"/>
</dbReference>
<dbReference type="KEGG" id="tad:TRIADDRAFT_20120"/>
<dbReference type="STRING" id="10228.B3RKE4"/>
<sequence>MKGTNDINCILDLLLDCFACSLDTGFRVYNISPLTEKTRLEFDQVGSVSQTQLLYRCNLLAVVGGGLFPQYSPNDVLIWDDLKRQFVLRYSFKSSVLAVRMRRNRIIVVLSKMLYVFSFPNTSKLLYSFATAENPNGLCEISSSTNHAVLVFPGKITGRLQLIDLMQHRDDDKSHQPVINAHENALACIALNHQGSRVATASVKGTLIRIFDTSSQQKLFEFRRGLDPATLYCMNFSLNSEYLCASSDKGTVHIFALNLTSLNRRSALSKIGLYGQYVDSVWDFTNFTIPLECACICAFTSDHTNQIFLVICINGTFHKYKFSLDGVCTRTEYGMYLCIGDNEF</sequence>
<dbReference type="AlphaFoldDB" id="B3RKE4"/>
<dbReference type="InterPro" id="IPR001680">
    <property type="entry name" value="WD40_rpt"/>
</dbReference>
<dbReference type="GO" id="GO:0000422">
    <property type="term" value="P:autophagy of mitochondrion"/>
    <property type="evidence" value="ECO:0000318"/>
    <property type="project" value="GO_Central"/>
</dbReference>
<dbReference type="GO" id="GO:0032266">
    <property type="term" value="F:phosphatidylinositol-3-phosphate binding"/>
    <property type="evidence" value="ECO:0000318"/>
    <property type="project" value="GO_Central"/>
</dbReference>